<keyword evidence="6" id="KW-0175">Coiled coil</keyword>
<sequence>MRCNSCWKEVENSELYVVVKCKHVFCEECAQKAWMGGNYKCPLCGVMLTEDDISRNDFGDVETLSKPLFGVPQTKLNEIVEMLSSFNNKQVKLNEFKIQHDAKMAEKKANARIQQIMAKAFEYRKQRDRFKEEANEYKVQAERLELENKRLKNLIQEYEDEKKQTKEMVFRLQQENSDNSNAFGASKFFEPKQNKLPFIEKRSPTVILPKESECVSDKFAVLKKNRESNKNVEPIKNIFAIKKPKPSILQSPAVNRRAPIFTSPLRSVVIPFTPI</sequence>
<dbReference type="PROSITE" id="PS50089">
    <property type="entry name" value="ZF_RING_2"/>
    <property type="match status" value="1"/>
</dbReference>
<evidence type="ECO:0000256" key="6">
    <source>
        <dbReference type="SAM" id="Coils"/>
    </source>
</evidence>
<dbReference type="Pfam" id="PF14634">
    <property type="entry name" value="zf-RING_5"/>
    <property type="match status" value="1"/>
</dbReference>
<name>A0A0A1U5X2_ENTIV</name>
<evidence type="ECO:0000256" key="4">
    <source>
        <dbReference type="ARBA" id="ARBA00023254"/>
    </source>
</evidence>
<organism evidence="8 9">
    <name type="scientific">Entamoeba invadens IP1</name>
    <dbReference type="NCBI Taxonomy" id="370355"/>
    <lineage>
        <taxon>Eukaryota</taxon>
        <taxon>Amoebozoa</taxon>
        <taxon>Evosea</taxon>
        <taxon>Archamoebae</taxon>
        <taxon>Mastigamoebida</taxon>
        <taxon>Entamoebidae</taxon>
        <taxon>Entamoeba</taxon>
    </lineage>
</organism>
<keyword evidence="3" id="KW-0862">Zinc</keyword>
<dbReference type="GO" id="GO:0016925">
    <property type="term" value="P:protein sumoylation"/>
    <property type="evidence" value="ECO:0007669"/>
    <property type="project" value="TreeGrafter"/>
</dbReference>
<dbReference type="GeneID" id="14888721"/>
<keyword evidence="2 5" id="KW-0863">Zinc-finger</keyword>
<evidence type="ECO:0000313" key="8">
    <source>
        <dbReference type="EMBL" id="ELP89783.1"/>
    </source>
</evidence>
<dbReference type="SUPFAM" id="SSF57850">
    <property type="entry name" value="RING/U-box"/>
    <property type="match status" value="1"/>
</dbReference>
<evidence type="ECO:0000313" key="9">
    <source>
        <dbReference type="Proteomes" id="UP000014680"/>
    </source>
</evidence>
<dbReference type="AlphaFoldDB" id="A0A0A1U5X2"/>
<dbReference type="InterPro" id="IPR017907">
    <property type="entry name" value="Znf_RING_CS"/>
</dbReference>
<dbReference type="OMA" id="CEECAQK"/>
<dbReference type="InterPro" id="IPR013083">
    <property type="entry name" value="Znf_RING/FYVE/PHD"/>
</dbReference>
<reference evidence="8 9" key="1">
    <citation type="submission" date="2012-10" db="EMBL/GenBank/DDBJ databases">
        <authorList>
            <person name="Zafar N."/>
            <person name="Inman J."/>
            <person name="Hall N."/>
            <person name="Lorenzi H."/>
            <person name="Caler E."/>
        </authorList>
    </citation>
    <scope>NUCLEOTIDE SEQUENCE [LARGE SCALE GENOMIC DNA]</scope>
    <source>
        <strain evidence="8 9">IP1</strain>
    </source>
</reference>
<dbReference type="KEGG" id="eiv:EIN_425050"/>
<dbReference type="OrthoDB" id="441210at2759"/>
<keyword evidence="9" id="KW-1185">Reference proteome</keyword>
<keyword evidence="1" id="KW-0479">Metal-binding</keyword>
<dbReference type="Gene3D" id="3.30.40.10">
    <property type="entry name" value="Zinc/RING finger domain, C3HC4 (zinc finger)"/>
    <property type="match status" value="1"/>
</dbReference>
<accession>A0A0A1U5X2</accession>
<dbReference type="PANTHER" id="PTHR22663">
    <property type="entry name" value="RING FINGER PROTEIN NARYA-RELATED"/>
    <property type="match status" value="1"/>
</dbReference>
<dbReference type="GO" id="GO:0000795">
    <property type="term" value="C:synaptonemal complex"/>
    <property type="evidence" value="ECO:0007669"/>
    <property type="project" value="InterPro"/>
</dbReference>
<dbReference type="PROSITE" id="PS00518">
    <property type="entry name" value="ZF_RING_1"/>
    <property type="match status" value="1"/>
</dbReference>
<evidence type="ECO:0000256" key="3">
    <source>
        <dbReference type="ARBA" id="ARBA00022833"/>
    </source>
</evidence>
<proteinExistence type="predicted"/>
<dbReference type="GO" id="GO:0007131">
    <property type="term" value="P:reciprocal meiotic recombination"/>
    <property type="evidence" value="ECO:0007669"/>
    <property type="project" value="InterPro"/>
</dbReference>
<feature type="coiled-coil region" evidence="6">
    <location>
        <begin position="113"/>
        <end position="175"/>
    </location>
</feature>
<evidence type="ECO:0000256" key="2">
    <source>
        <dbReference type="ARBA" id="ARBA00022771"/>
    </source>
</evidence>
<dbReference type="InterPro" id="IPR042123">
    <property type="entry name" value="Zip3/RNF212-like"/>
</dbReference>
<dbReference type="CDD" id="cd16449">
    <property type="entry name" value="RING-HC"/>
    <property type="match status" value="1"/>
</dbReference>
<dbReference type="RefSeq" id="XP_004256554.1">
    <property type="nucleotide sequence ID" value="XM_004256506.1"/>
</dbReference>
<protein>
    <recommendedName>
        <fullName evidence="7">RING-type domain-containing protein</fullName>
    </recommendedName>
</protein>
<evidence type="ECO:0000256" key="1">
    <source>
        <dbReference type="ARBA" id="ARBA00022723"/>
    </source>
</evidence>
<dbReference type="SMART" id="SM00184">
    <property type="entry name" value="RING"/>
    <property type="match status" value="1"/>
</dbReference>
<dbReference type="EMBL" id="KB206573">
    <property type="protein sequence ID" value="ELP89783.1"/>
    <property type="molecule type" value="Genomic_DNA"/>
</dbReference>
<keyword evidence="4" id="KW-0469">Meiosis</keyword>
<dbReference type="InterPro" id="IPR001841">
    <property type="entry name" value="Znf_RING"/>
</dbReference>
<feature type="domain" description="RING-type" evidence="7">
    <location>
        <begin position="3"/>
        <end position="44"/>
    </location>
</feature>
<dbReference type="Proteomes" id="UP000014680">
    <property type="component" value="Unassembled WGS sequence"/>
</dbReference>
<dbReference type="VEuPathDB" id="AmoebaDB:EIN_425050"/>
<gene>
    <name evidence="8" type="ORF">EIN_425050</name>
</gene>
<dbReference type="PANTHER" id="PTHR22663:SF17">
    <property type="entry name" value="RING FINGER PROTEIN NARYA-RELATED"/>
    <property type="match status" value="1"/>
</dbReference>
<dbReference type="GO" id="GO:0008270">
    <property type="term" value="F:zinc ion binding"/>
    <property type="evidence" value="ECO:0007669"/>
    <property type="project" value="UniProtKB-KW"/>
</dbReference>
<evidence type="ECO:0000256" key="5">
    <source>
        <dbReference type="PROSITE-ProRule" id="PRU00175"/>
    </source>
</evidence>
<dbReference type="GO" id="GO:0007129">
    <property type="term" value="P:homologous chromosome pairing at meiosis"/>
    <property type="evidence" value="ECO:0007669"/>
    <property type="project" value="TreeGrafter"/>
</dbReference>
<dbReference type="GO" id="GO:0019789">
    <property type="term" value="F:SUMO transferase activity"/>
    <property type="evidence" value="ECO:0007669"/>
    <property type="project" value="InterPro"/>
</dbReference>
<evidence type="ECO:0000259" key="7">
    <source>
        <dbReference type="PROSITE" id="PS50089"/>
    </source>
</evidence>